<keyword evidence="6" id="KW-0175">Coiled coil</keyword>
<dbReference type="AlphaFoldDB" id="A0A5C9A0G7"/>
<evidence type="ECO:0000256" key="6">
    <source>
        <dbReference type="SAM" id="Coils"/>
    </source>
</evidence>
<dbReference type="InterPro" id="IPR037118">
    <property type="entry name" value="Val-tRNA_synth_C_sf"/>
</dbReference>
<feature type="coiled-coil region" evidence="6">
    <location>
        <begin position="553"/>
        <end position="636"/>
    </location>
</feature>
<dbReference type="GO" id="GO:0016887">
    <property type="term" value="F:ATP hydrolysis activity"/>
    <property type="evidence" value="ECO:0007669"/>
    <property type="project" value="InterPro"/>
</dbReference>
<dbReference type="InterPro" id="IPR003593">
    <property type="entry name" value="AAA+_ATPase"/>
</dbReference>
<dbReference type="InterPro" id="IPR027417">
    <property type="entry name" value="P-loop_NTPase"/>
</dbReference>
<evidence type="ECO:0000256" key="4">
    <source>
        <dbReference type="ARBA" id="ARBA00061571"/>
    </source>
</evidence>
<comment type="caution">
    <text evidence="9">The sequence shown here is derived from an EMBL/GenBank/DDBJ whole genome shotgun (WGS) entry which is preliminary data.</text>
</comment>
<dbReference type="SMART" id="SM00382">
    <property type="entry name" value="AAA"/>
    <property type="match status" value="2"/>
</dbReference>
<dbReference type="GO" id="GO:0003677">
    <property type="term" value="F:DNA binding"/>
    <property type="evidence" value="ECO:0007669"/>
    <property type="project" value="InterPro"/>
</dbReference>
<reference evidence="9 10" key="1">
    <citation type="submission" date="2019-08" db="EMBL/GenBank/DDBJ databases">
        <title>Parahaliea maris sp. nov., isolated from the surface seawater.</title>
        <authorList>
            <person name="Liu Y."/>
        </authorList>
    </citation>
    <scope>NUCLEOTIDE SEQUENCE [LARGE SCALE GENOMIC DNA]</scope>
    <source>
        <strain evidence="9 10">HSLHS9</strain>
    </source>
</reference>
<evidence type="ECO:0000313" key="10">
    <source>
        <dbReference type="Proteomes" id="UP000321039"/>
    </source>
</evidence>
<keyword evidence="10" id="KW-1185">Reference proteome</keyword>
<dbReference type="InterPro" id="IPR017871">
    <property type="entry name" value="ABC_transporter-like_CS"/>
</dbReference>
<gene>
    <name evidence="9" type="ORF">FV139_11730</name>
</gene>
<feature type="domain" description="ABC transporter" evidence="8">
    <location>
        <begin position="313"/>
        <end position="527"/>
    </location>
</feature>
<dbReference type="Gene3D" id="3.40.50.300">
    <property type="entry name" value="P-loop containing nucleotide triphosphate hydrolases"/>
    <property type="match status" value="2"/>
</dbReference>
<comment type="similarity">
    <text evidence="4">Belongs to the ABC transporter superfamily. ABCF family. YheS subfamily.</text>
</comment>
<dbReference type="RefSeq" id="WP_148068598.1">
    <property type="nucleotide sequence ID" value="NZ_VRZA01000003.1"/>
</dbReference>
<keyword evidence="3 9" id="KW-0067">ATP-binding</keyword>
<dbReference type="InterPro" id="IPR032524">
    <property type="entry name" value="ABC_tran_C"/>
</dbReference>
<evidence type="ECO:0000256" key="1">
    <source>
        <dbReference type="ARBA" id="ARBA00022737"/>
    </source>
</evidence>
<protein>
    <recommendedName>
        <fullName evidence="5">Probable ATP-binding protein YheS</fullName>
    </recommendedName>
</protein>
<dbReference type="InterPro" id="IPR050611">
    <property type="entry name" value="ABCF"/>
</dbReference>
<evidence type="ECO:0000259" key="8">
    <source>
        <dbReference type="PROSITE" id="PS50893"/>
    </source>
</evidence>
<dbReference type="FunFam" id="3.40.50.300:FF:002053">
    <property type="entry name" value="ABC transporter ATP-binding protein"/>
    <property type="match status" value="1"/>
</dbReference>
<dbReference type="Gene3D" id="1.10.287.380">
    <property type="entry name" value="Valyl-tRNA synthetase, C-terminal domain"/>
    <property type="match status" value="1"/>
</dbReference>
<dbReference type="Pfam" id="PF16326">
    <property type="entry name" value="ABC_tran_CTD"/>
    <property type="match status" value="1"/>
</dbReference>
<dbReference type="InterPro" id="IPR032781">
    <property type="entry name" value="ABC_tran_Xtn"/>
</dbReference>
<keyword evidence="2" id="KW-0547">Nucleotide-binding</keyword>
<dbReference type="Pfam" id="PF12848">
    <property type="entry name" value="ABC_tran_Xtn"/>
    <property type="match status" value="1"/>
</dbReference>
<dbReference type="SUPFAM" id="SSF52540">
    <property type="entry name" value="P-loop containing nucleoside triphosphate hydrolases"/>
    <property type="match status" value="2"/>
</dbReference>
<evidence type="ECO:0000256" key="2">
    <source>
        <dbReference type="ARBA" id="ARBA00022741"/>
    </source>
</evidence>
<dbReference type="PANTHER" id="PTHR19211:SF14">
    <property type="entry name" value="ATP-BINDING CASSETTE SUB-FAMILY F MEMBER 1"/>
    <property type="match status" value="1"/>
</dbReference>
<evidence type="ECO:0000256" key="5">
    <source>
        <dbReference type="ARBA" id="ARBA00069073"/>
    </source>
</evidence>
<name>A0A5C9A0G7_9GAMM</name>
<keyword evidence="1" id="KW-0677">Repeat</keyword>
<dbReference type="EMBL" id="VRZA01000003">
    <property type="protein sequence ID" value="TXS94256.1"/>
    <property type="molecule type" value="Genomic_DNA"/>
</dbReference>
<dbReference type="GO" id="GO:0005524">
    <property type="term" value="F:ATP binding"/>
    <property type="evidence" value="ECO:0007669"/>
    <property type="project" value="UniProtKB-KW"/>
</dbReference>
<dbReference type="PROSITE" id="PS50893">
    <property type="entry name" value="ABC_TRANSPORTER_2"/>
    <property type="match status" value="2"/>
</dbReference>
<dbReference type="Proteomes" id="UP000321039">
    <property type="component" value="Unassembled WGS sequence"/>
</dbReference>
<dbReference type="FunFam" id="3.40.50.300:FF:000011">
    <property type="entry name" value="Putative ABC transporter ATP-binding component"/>
    <property type="match status" value="1"/>
</dbReference>
<dbReference type="CDD" id="cd03221">
    <property type="entry name" value="ABCF_EF-3"/>
    <property type="match status" value="2"/>
</dbReference>
<dbReference type="PROSITE" id="PS00211">
    <property type="entry name" value="ABC_TRANSPORTER_1"/>
    <property type="match status" value="1"/>
</dbReference>
<organism evidence="9 10">
    <name type="scientific">Parahaliea maris</name>
    <dbReference type="NCBI Taxonomy" id="2716870"/>
    <lineage>
        <taxon>Bacteria</taxon>
        <taxon>Pseudomonadati</taxon>
        <taxon>Pseudomonadota</taxon>
        <taxon>Gammaproteobacteria</taxon>
        <taxon>Cellvibrionales</taxon>
        <taxon>Halieaceae</taxon>
        <taxon>Parahaliea</taxon>
    </lineage>
</organism>
<feature type="compositionally biased region" description="Low complexity" evidence="7">
    <location>
        <begin position="530"/>
        <end position="543"/>
    </location>
</feature>
<evidence type="ECO:0000256" key="7">
    <source>
        <dbReference type="SAM" id="MobiDB-lite"/>
    </source>
</evidence>
<feature type="region of interest" description="Disordered" evidence="7">
    <location>
        <begin position="526"/>
        <end position="552"/>
    </location>
</feature>
<sequence>MIILRDISLRRGTRLLLDKANVTIQPGQSLALIGANGSGKSSLFAMLLGELGADGGDIEGMNNLRLAHMAQEVEATDLPAGEYVLRGDAELARLRQELARHEAQGDYAAAAPLHNALEAIDGYSAERRVQRLLQGLGFAEGAWERPVSDFSGGWRIRLNLARALMAPSDLLLLDEPTNHLDLDATLWLQQWLQRYPGTLLMISHDRDFIDATCERILHIEHSTLNAYKGNYSDFEEQRAERLANQQASYEKQQARVAQIEDFVRRFRYKATKARQAQSRLKELERMQKVAPAHVDSVFSFSFPAPDKSSDPLLRLDEAILGYGDTPILSGVEMILRPGSRYGLLGKNGAGKSTLLKSLVGELPLLAGQRQSGEHCRIGYFHQQTLEALDLEASAALHIQRLSPQAREQEVLNYLGGFNFRGDTATSPIRPFSGGEKARLALALVVWQKPNLLVLDEPTNHLDLDMRNAMEVALQAYEGALILVSHDRHMLRNTCDELLLVNAGQVSEYGDDLKAYERWVLSSYDNTPGQSDNAVAADSSADTAGNKREKRQQAAAARAQLRPLQQRIRKLETEMTRTETALAELRGQLADPALYESGDTQQVARLTREEGELQQSLENLEAEWLEQQETLESLNSA</sequence>
<dbReference type="Pfam" id="PF00005">
    <property type="entry name" value="ABC_tran"/>
    <property type="match status" value="2"/>
</dbReference>
<dbReference type="InterPro" id="IPR003439">
    <property type="entry name" value="ABC_transporter-like_ATP-bd"/>
</dbReference>
<accession>A0A5C9A0G7</accession>
<feature type="domain" description="ABC transporter" evidence="8">
    <location>
        <begin position="2"/>
        <end position="246"/>
    </location>
</feature>
<evidence type="ECO:0000256" key="3">
    <source>
        <dbReference type="ARBA" id="ARBA00022840"/>
    </source>
</evidence>
<dbReference type="PANTHER" id="PTHR19211">
    <property type="entry name" value="ATP-BINDING TRANSPORT PROTEIN-RELATED"/>
    <property type="match status" value="1"/>
</dbReference>
<proteinExistence type="inferred from homology"/>
<evidence type="ECO:0000313" key="9">
    <source>
        <dbReference type="EMBL" id="TXS94256.1"/>
    </source>
</evidence>